<feature type="signal peptide" evidence="2">
    <location>
        <begin position="1"/>
        <end position="16"/>
    </location>
</feature>
<dbReference type="Pfam" id="PF22633">
    <property type="entry name" value="F5_F8_type_C_2"/>
    <property type="match status" value="1"/>
</dbReference>
<evidence type="ECO:0000313" key="4">
    <source>
        <dbReference type="Proteomes" id="UP001283361"/>
    </source>
</evidence>
<protein>
    <recommendedName>
        <fullName evidence="5">Fucolectin-related molecule</fullName>
    </recommendedName>
</protein>
<evidence type="ECO:0000313" key="3">
    <source>
        <dbReference type="EMBL" id="KAK3738696.1"/>
    </source>
</evidence>
<evidence type="ECO:0000256" key="1">
    <source>
        <dbReference type="ARBA" id="ARBA00022536"/>
    </source>
</evidence>
<dbReference type="GO" id="GO:0005044">
    <property type="term" value="F:scavenger receptor activity"/>
    <property type="evidence" value="ECO:0007669"/>
    <property type="project" value="InterPro"/>
</dbReference>
<dbReference type="Gene3D" id="2.60.120.260">
    <property type="entry name" value="Galactose-binding domain-like"/>
    <property type="match status" value="1"/>
</dbReference>
<dbReference type="Proteomes" id="UP001283361">
    <property type="component" value="Unassembled WGS sequence"/>
</dbReference>
<keyword evidence="4" id="KW-1185">Reference proteome</keyword>
<proteinExistence type="predicted"/>
<dbReference type="PANTHER" id="PTHR24043:SF8">
    <property type="entry name" value="EGF-LIKE DOMAIN-CONTAINING PROTEIN"/>
    <property type="match status" value="1"/>
</dbReference>
<dbReference type="SUPFAM" id="SSF49785">
    <property type="entry name" value="Galactose-binding domain-like"/>
    <property type="match status" value="1"/>
</dbReference>
<keyword evidence="2" id="KW-0732">Signal</keyword>
<comment type="caution">
    <text evidence="3">The sequence shown here is derived from an EMBL/GenBank/DDBJ whole genome shotgun (WGS) entry which is preliminary data.</text>
</comment>
<dbReference type="Gene3D" id="2.170.300.10">
    <property type="entry name" value="Tie2 ligand-binding domain superfamily"/>
    <property type="match status" value="1"/>
</dbReference>
<dbReference type="InterPro" id="IPR008979">
    <property type="entry name" value="Galactose-bd-like_sf"/>
</dbReference>
<feature type="chain" id="PRO_5042161671" description="Fucolectin-related molecule" evidence="2">
    <location>
        <begin position="17"/>
        <end position="450"/>
    </location>
</feature>
<dbReference type="EMBL" id="JAWDGP010006577">
    <property type="protein sequence ID" value="KAK3738696.1"/>
    <property type="molecule type" value="Genomic_DNA"/>
</dbReference>
<dbReference type="InterPro" id="IPR042635">
    <property type="entry name" value="MEGF10/SREC1/2-like"/>
</dbReference>
<reference evidence="3" key="1">
    <citation type="journal article" date="2023" name="G3 (Bethesda)">
        <title>A reference genome for the long-term kleptoplast-retaining sea slug Elysia crispata morphotype clarki.</title>
        <authorList>
            <person name="Eastman K.E."/>
            <person name="Pendleton A.L."/>
            <person name="Shaikh M.A."/>
            <person name="Suttiyut T."/>
            <person name="Ogas R."/>
            <person name="Tomko P."/>
            <person name="Gavelis G."/>
            <person name="Widhalm J.R."/>
            <person name="Wisecaver J.H."/>
        </authorList>
    </citation>
    <scope>NUCLEOTIDE SEQUENCE</scope>
    <source>
        <strain evidence="3">ECLA1</strain>
    </source>
</reference>
<evidence type="ECO:0008006" key="5">
    <source>
        <dbReference type="Google" id="ProtNLM"/>
    </source>
</evidence>
<sequence>MAFSLQVLAFILLCSAVSISICYGDCPQNDWFGDSRCPYQCHCEDNRNCGARSGVCSDRCKLGWFGPSCQYLSSEFSPAAGEPEVTWLADDNHMTCNVRDDQTIAVALRRPHLLTWVRVRVRDTDGLESLQLGYRTLDQPDKDVTCMDAQMTRVDDMTIDIACRSSVVVGHVTLSGRCVKHLCSLHISAGRNVALRQVNARQSSTFSNWFARNAVDGDIGPVDGSDTQLRRTCTHTDSYYQDAWWSLTFSTAVHLSEVVIYNRRNPSRTGCCEIRLVGFTLKAFKDSAEQNELYSYTDPRTDYLDEYYLLPSPALTEPVKKIKIFKSSNSEILTLCEVVALGENACPPGRFGLECERQCNCANQEATCFVSTGGCPSGCAAGYKGEDCWTECVRGRYGQECKEPCSEHCADPRNYCDAVTGSCLDGCIAGFQPPLCKEVLTEIWSKTTGP</sequence>
<organism evidence="3 4">
    <name type="scientific">Elysia crispata</name>
    <name type="common">lettuce slug</name>
    <dbReference type="NCBI Taxonomy" id="231223"/>
    <lineage>
        <taxon>Eukaryota</taxon>
        <taxon>Metazoa</taxon>
        <taxon>Spiralia</taxon>
        <taxon>Lophotrochozoa</taxon>
        <taxon>Mollusca</taxon>
        <taxon>Gastropoda</taxon>
        <taxon>Heterobranchia</taxon>
        <taxon>Euthyneura</taxon>
        <taxon>Panpulmonata</taxon>
        <taxon>Sacoglossa</taxon>
        <taxon>Placobranchoidea</taxon>
        <taxon>Plakobranchidae</taxon>
        <taxon>Elysia</taxon>
    </lineage>
</organism>
<dbReference type="PANTHER" id="PTHR24043">
    <property type="entry name" value="SCAVENGER RECEPTOR CLASS F"/>
    <property type="match status" value="1"/>
</dbReference>
<accession>A0AAE1CVU8</accession>
<name>A0AAE1CVU8_9GAST</name>
<evidence type="ECO:0000256" key="2">
    <source>
        <dbReference type="SAM" id="SignalP"/>
    </source>
</evidence>
<gene>
    <name evidence="3" type="ORF">RRG08_019660</name>
</gene>
<keyword evidence="1" id="KW-0245">EGF-like domain</keyword>
<dbReference type="AlphaFoldDB" id="A0AAE1CVU8"/>